<protein>
    <recommendedName>
        <fullName evidence="4">Porin</fullName>
    </recommendedName>
</protein>
<keyword evidence="1" id="KW-0732">Signal</keyword>
<evidence type="ECO:0000313" key="3">
    <source>
        <dbReference type="Proteomes" id="UP000316798"/>
    </source>
</evidence>
<gene>
    <name evidence="2" type="ORF">EUB48_20590</name>
</gene>
<reference evidence="2 3" key="1">
    <citation type="submission" date="2019-01" db="EMBL/GenBank/DDBJ databases">
        <title>Genomic insights into a novel species Rhodoferax sp.</title>
        <authorList>
            <person name="Jin L."/>
        </authorList>
    </citation>
    <scope>NUCLEOTIDE SEQUENCE [LARGE SCALE GENOMIC DNA]</scope>
    <source>
        <strain evidence="2 3">CHu59-6-5</strain>
    </source>
</reference>
<organism evidence="2 3">
    <name type="scientific">Rhodoferax sediminis</name>
    <dbReference type="NCBI Taxonomy" id="2509614"/>
    <lineage>
        <taxon>Bacteria</taxon>
        <taxon>Pseudomonadati</taxon>
        <taxon>Pseudomonadota</taxon>
        <taxon>Betaproteobacteria</taxon>
        <taxon>Burkholderiales</taxon>
        <taxon>Comamonadaceae</taxon>
        <taxon>Rhodoferax</taxon>
    </lineage>
</organism>
<dbReference type="AlphaFoldDB" id="A0A515DGC8"/>
<feature type="signal peptide" evidence="1">
    <location>
        <begin position="1"/>
        <end position="25"/>
    </location>
</feature>
<dbReference type="NCBIfam" id="TIGR02001">
    <property type="entry name" value="gcw_chp"/>
    <property type="match status" value="1"/>
</dbReference>
<feature type="chain" id="PRO_5022195903" description="Porin" evidence="1">
    <location>
        <begin position="26"/>
        <end position="268"/>
    </location>
</feature>
<evidence type="ECO:0000256" key="1">
    <source>
        <dbReference type="SAM" id="SignalP"/>
    </source>
</evidence>
<dbReference type="Pfam" id="PF09694">
    <property type="entry name" value="Gcw_chp"/>
    <property type="match status" value="1"/>
</dbReference>
<dbReference type="Proteomes" id="UP000316798">
    <property type="component" value="Chromosome"/>
</dbReference>
<evidence type="ECO:0008006" key="4">
    <source>
        <dbReference type="Google" id="ProtNLM"/>
    </source>
</evidence>
<keyword evidence="3" id="KW-1185">Reference proteome</keyword>
<proteinExistence type="predicted"/>
<dbReference type="RefSeq" id="WP_142820922.1">
    <property type="nucleotide sequence ID" value="NZ_CP035503.1"/>
</dbReference>
<name>A0A515DGC8_9BURK</name>
<dbReference type="OrthoDB" id="9793561at2"/>
<evidence type="ECO:0000313" key="2">
    <source>
        <dbReference type="EMBL" id="QDL39454.1"/>
    </source>
</evidence>
<sequence length="268" mass="28285">MTLKTASALTLAVLATLAGWGTAFAQTETPAEAQAPAPAAAAPTPDYTLSYNIGVVTDYRYRGISQSRLKPALQGGVDFAHKSGFYLGAWASTIKWIKDAGATNGSAELDLYGGYKGEIAKDFTFDVGYLRYQYVDNTLGDVPGFGNANTDELYGALTWGIVTVKYSDSVSNLFGTLNSKNSGYLDVSANVDLGNGWSVVPHVGHQMVKNNGALSYTDYALTLGKDFGRGLSATLAVVGTDASKTLYVTPDGKFTGKTALVLGAKYTF</sequence>
<dbReference type="EMBL" id="CP035503">
    <property type="protein sequence ID" value="QDL39454.1"/>
    <property type="molecule type" value="Genomic_DNA"/>
</dbReference>
<accession>A0A515DGC8</accession>
<dbReference type="InterPro" id="IPR010239">
    <property type="entry name" value="CHP02001"/>
</dbReference>
<dbReference type="KEGG" id="rhf:EUB48_20590"/>